<comment type="subcellular location">
    <subcellularLocation>
        <location evidence="1">Cell membrane</location>
        <topology evidence="1">Multi-pass membrane protein</topology>
    </subcellularLocation>
</comment>
<comment type="similarity">
    <text evidence="2">Belongs to the DoxX family.</text>
</comment>
<reference evidence="8 9" key="4">
    <citation type="journal article" date="2020" name="PLoS ONE">
        <title>Taxonomic classification of strain PO100/5 shows a broader geographic distribution and genetic markers of the recently described Corynebacterium silvaticum.</title>
        <authorList>
            <person name="Viana M.V.C."/>
            <person name="Profeta R."/>
            <person name="da Silva A.L."/>
            <person name="Hurtado R."/>
            <person name="Cerqueira J.C."/>
            <person name="Ribeiro B.F.S."/>
            <person name="Almeida M.O."/>
            <person name="Morais-Rodrigues F."/>
            <person name="Soares S.C."/>
            <person name="Oliveira M."/>
            <person name="Tavares L."/>
            <person name="Figueiredo H."/>
            <person name="Wattam A.R."/>
            <person name="Barh D."/>
            <person name="Ghosh P."/>
            <person name="Silva A."/>
            <person name="Azevedo V."/>
        </authorList>
    </citation>
    <scope>NUCLEOTIDE SEQUENCE [LARGE SCALE GENOMIC DNA]</scope>
    <source>
        <strain evidence="8 9">PO100/5</strain>
    </source>
</reference>
<dbReference type="RefSeq" id="WP_087453653.1">
    <property type="nucleotide sequence ID" value="NZ_CP021417.2"/>
</dbReference>
<keyword evidence="3" id="KW-1003">Cell membrane</keyword>
<protein>
    <submittedName>
        <fullName evidence="8">DoxX family protein</fullName>
    </submittedName>
</protein>
<sequence length="137" mass="14409">MDQPIVRDIALLLLRLVLGLVFVAHGFDKFFRTGIVETTGQFSAAGVPQPKLSAYLTAVSELVGGSLLVVGILTTFVAGALALLVCAAMYFVHLTEGLFVASNGIEYPLVMIVALLMIVVFGAGRASLDGVLTRADL</sequence>
<reference evidence="8 9" key="2">
    <citation type="journal article" date="2020" name="Antonie Van Leeuwenhoek">
        <title>Phylogenomic characterisation of a novel corynebacterial species pathogenic to animals.</title>
        <authorList>
            <person name="Moller J."/>
            <person name="Musella L."/>
            <person name="Melnikov V."/>
            <person name="Geissdorfer W."/>
            <person name="Burkovski A."/>
            <person name="Sangal V."/>
        </authorList>
    </citation>
    <scope>NUCLEOTIDE SEQUENCE [LARGE SCALE GENOMIC DNA]</scope>
    <source>
        <strain evidence="8 9">PO100/5</strain>
    </source>
</reference>
<dbReference type="Pfam" id="PF07681">
    <property type="entry name" value="DoxX"/>
    <property type="match status" value="1"/>
</dbReference>
<dbReference type="AlphaFoldDB" id="A0A7Y4P9L3"/>
<evidence type="ECO:0000256" key="6">
    <source>
        <dbReference type="ARBA" id="ARBA00023136"/>
    </source>
</evidence>
<dbReference type="KEGG" id="csil:CBE74_04155"/>
<evidence type="ECO:0000313" key="9">
    <source>
        <dbReference type="Proteomes" id="UP000195652"/>
    </source>
</evidence>
<organism evidence="8 9">
    <name type="scientific">Corynebacterium silvaticum</name>
    <dbReference type="NCBI Taxonomy" id="2320431"/>
    <lineage>
        <taxon>Bacteria</taxon>
        <taxon>Bacillati</taxon>
        <taxon>Actinomycetota</taxon>
        <taxon>Actinomycetes</taxon>
        <taxon>Mycobacteriales</taxon>
        <taxon>Corynebacteriaceae</taxon>
        <taxon>Corynebacterium</taxon>
    </lineage>
</organism>
<dbReference type="GO" id="GO:0005886">
    <property type="term" value="C:plasma membrane"/>
    <property type="evidence" value="ECO:0007669"/>
    <property type="project" value="UniProtKB-SubCell"/>
</dbReference>
<feature type="transmembrane region" description="Helical" evidence="7">
    <location>
        <begin position="67"/>
        <end position="92"/>
    </location>
</feature>
<reference evidence="8 9" key="3">
    <citation type="journal article" date="2020" name="Int. J. Syst. Evol. Microbiol.">
        <title>Corynebacterium silvaticum sp. nov., a unique group of NTTB corynebacteria in wild boar and roe deer.</title>
        <authorList>
            <person name="Dangel A."/>
            <person name="Berger A."/>
            <person name="Rau J."/>
            <person name="Eisenberg T."/>
            <person name="Kampfer P."/>
            <person name="Margos G."/>
            <person name="Contzen M."/>
            <person name="Busse H.J."/>
            <person name="Konrad R."/>
            <person name="Peters M."/>
            <person name="Sting R."/>
            <person name="Sing A."/>
        </authorList>
    </citation>
    <scope>NUCLEOTIDE SEQUENCE [LARGE SCALE GENOMIC DNA]</scope>
    <source>
        <strain evidence="8 9">PO100/5</strain>
    </source>
</reference>
<dbReference type="EMBL" id="CP021417">
    <property type="protein sequence ID" value="ARU45823.1"/>
    <property type="molecule type" value="Genomic_DNA"/>
</dbReference>
<keyword evidence="6 7" id="KW-0472">Membrane</keyword>
<evidence type="ECO:0000256" key="3">
    <source>
        <dbReference type="ARBA" id="ARBA00022475"/>
    </source>
</evidence>
<dbReference type="OrthoDB" id="1122432at2"/>
<accession>A0A7Y4P9L3</accession>
<evidence type="ECO:0000256" key="2">
    <source>
        <dbReference type="ARBA" id="ARBA00006679"/>
    </source>
</evidence>
<evidence type="ECO:0000256" key="5">
    <source>
        <dbReference type="ARBA" id="ARBA00022989"/>
    </source>
</evidence>
<keyword evidence="9" id="KW-1185">Reference proteome</keyword>
<reference evidence="8 9" key="1">
    <citation type="journal article" date="2014" name="BMC Vet. Res.">
        <title>First report of Corynebacterium pseudotuberculosis from caseous lymphadenitis lesions in Black Alentejano pig (Sus scrofa domesticus).</title>
        <authorList>
            <person name="Oliveira M."/>
            <person name="Barroco C."/>
            <person name="Mottola C."/>
            <person name="Santos R."/>
            <person name="Lemsaddek A."/>
            <person name="Tavares L."/>
            <person name="Semedo-Lemsaddek T."/>
        </authorList>
    </citation>
    <scope>NUCLEOTIDE SEQUENCE [LARGE SCALE GENOMIC DNA]</scope>
    <source>
        <strain evidence="8 9">PO100/5</strain>
    </source>
</reference>
<evidence type="ECO:0000256" key="4">
    <source>
        <dbReference type="ARBA" id="ARBA00022692"/>
    </source>
</evidence>
<dbReference type="InterPro" id="IPR032808">
    <property type="entry name" value="DoxX"/>
</dbReference>
<evidence type="ECO:0000256" key="1">
    <source>
        <dbReference type="ARBA" id="ARBA00004651"/>
    </source>
</evidence>
<gene>
    <name evidence="8" type="ORF">CBE74_04155</name>
</gene>
<dbReference type="PANTHER" id="PTHR33452">
    <property type="entry name" value="OXIDOREDUCTASE CATD-RELATED"/>
    <property type="match status" value="1"/>
</dbReference>
<dbReference type="Proteomes" id="UP000195652">
    <property type="component" value="Chromosome"/>
</dbReference>
<dbReference type="GeneID" id="75007460"/>
<proteinExistence type="inferred from homology"/>
<dbReference type="PANTHER" id="PTHR33452:SF1">
    <property type="entry name" value="INNER MEMBRANE PROTEIN YPHA-RELATED"/>
    <property type="match status" value="1"/>
</dbReference>
<keyword evidence="4 7" id="KW-0812">Transmembrane</keyword>
<feature type="transmembrane region" description="Helical" evidence="7">
    <location>
        <begin position="104"/>
        <end position="124"/>
    </location>
</feature>
<name>A0A7Y4P9L3_9CORY</name>
<evidence type="ECO:0000256" key="7">
    <source>
        <dbReference type="SAM" id="Phobius"/>
    </source>
</evidence>
<dbReference type="InterPro" id="IPR051907">
    <property type="entry name" value="DoxX-like_oxidoreductase"/>
</dbReference>
<evidence type="ECO:0000313" key="8">
    <source>
        <dbReference type="EMBL" id="ARU45823.1"/>
    </source>
</evidence>
<keyword evidence="5 7" id="KW-1133">Transmembrane helix</keyword>